<dbReference type="EMBL" id="AP022563">
    <property type="protein sequence ID" value="BBX20486.1"/>
    <property type="molecule type" value="Genomic_DNA"/>
</dbReference>
<protein>
    <submittedName>
        <fullName evidence="1">Uncharacterized protein</fullName>
    </submittedName>
</protein>
<dbReference type="Proteomes" id="UP000467006">
    <property type="component" value="Chromosome"/>
</dbReference>
<evidence type="ECO:0000313" key="1">
    <source>
        <dbReference type="EMBL" id="BBX20486.1"/>
    </source>
</evidence>
<accession>A0A7I7K8U1</accession>
<dbReference type="AlphaFoldDB" id="A0A7I7K8U1"/>
<proteinExistence type="predicted"/>
<evidence type="ECO:0000313" key="2">
    <source>
        <dbReference type="Proteomes" id="UP000467006"/>
    </source>
</evidence>
<keyword evidence="2" id="KW-1185">Reference proteome</keyword>
<dbReference type="KEGG" id="mdu:MDUV_53460"/>
<reference evidence="1 2" key="1">
    <citation type="journal article" date="2019" name="Emerg. Microbes Infect.">
        <title>Comprehensive subspecies identification of 175 nontuberculous mycobacteria species based on 7547 genomic profiles.</title>
        <authorList>
            <person name="Matsumoto Y."/>
            <person name="Kinjo T."/>
            <person name="Motooka D."/>
            <person name="Nabeya D."/>
            <person name="Jung N."/>
            <person name="Uechi K."/>
            <person name="Horii T."/>
            <person name="Iida T."/>
            <person name="Fujita J."/>
            <person name="Nakamura S."/>
        </authorList>
    </citation>
    <scope>NUCLEOTIDE SEQUENCE [LARGE SCALE GENOMIC DNA]</scope>
    <source>
        <strain evidence="1 2">JCM 6396</strain>
    </source>
</reference>
<sequence length="93" mass="10112">MTRDFIVGTVIDAPSTVSVTVLWDVTAVAPANASASRSAAITVLSNGEREWCSLVKAFTMSSIPDQRTEAATASHFRSQDRNEKVYVRQLARP</sequence>
<gene>
    <name evidence="1" type="ORF">MDUV_53460</name>
</gene>
<organism evidence="1 2">
    <name type="scientific">Mycolicibacterium duvalii</name>
    <dbReference type="NCBI Taxonomy" id="39688"/>
    <lineage>
        <taxon>Bacteria</taxon>
        <taxon>Bacillati</taxon>
        <taxon>Actinomycetota</taxon>
        <taxon>Actinomycetes</taxon>
        <taxon>Mycobacteriales</taxon>
        <taxon>Mycobacteriaceae</taxon>
        <taxon>Mycolicibacterium</taxon>
    </lineage>
</organism>
<name>A0A7I7K8U1_9MYCO</name>